<evidence type="ECO:0000313" key="1">
    <source>
        <dbReference type="EMBL" id="KMO39310.1"/>
    </source>
</evidence>
<accession>A0A0J6SVK0</accession>
<dbReference type="PATRIC" id="fig|298794.3.peg.6642"/>
<reference evidence="1 2" key="1">
    <citation type="submission" date="2015-03" db="EMBL/GenBank/DDBJ databases">
        <title>Genome sequencing of Methylobacterium variabile DSM 16961.</title>
        <authorList>
            <person name="Chaudhry V."/>
            <person name="Patil P.B."/>
        </authorList>
    </citation>
    <scope>NUCLEOTIDE SEQUENCE [LARGE SCALE GENOMIC DNA]</scope>
    <source>
        <strain evidence="1 2">DSM 16961</strain>
    </source>
</reference>
<comment type="caution">
    <text evidence="1">The sequence shown here is derived from an EMBL/GenBank/DDBJ whole genome shotgun (WGS) entry which is preliminary data.</text>
</comment>
<evidence type="ECO:0000313" key="2">
    <source>
        <dbReference type="Proteomes" id="UP000035955"/>
    </source>
</evidence>
<name>A0A0J6SVK0_9HYPH</name>
<gene>
    <name evidence="1" type="ORF">VQ02_10235</name>
</gene>
<sequence>MAGGLLMPTAIPSAEPCLTPRQTARFLWLCIRVRYLFRRMERASLRVSRVGFDRAGGRLLYFADRWLACHAEAAELLQCAEPLEVAEVRKLFEHRP</sequence>
<protein>
    <submittedName>
        <fullName evidence="1">Uncharacterized protein</fullName>
    </submittedName>
</protein>
<proteinExistence type="predicted"/>
<dbReference type="AlphaFoldDB" id="A0A0J6SVK0"/>
<keyword evidence="2" id="KW-1185">Reference proteome</keyword>
<dbReference type="EMBL" id="LABY01000060">
    <property type="protein sequence ID" value="KMO39310.1"/>
    <property type="molecule type" value="Genomic_DNA"/>
</dbReference>
<dbReference type="Proteomes" id="UP000035955">
    <property type="component" value="Unassembled WGS sequence"/>
</dbReference>
<organism evidence="1 2">
    <name type="scientific">Methylobacterium variabile</name>
    <dbReference type="NCBI Taxonomy" id="298794"/>
    <lineage>
        <taxon>Bacteria</taxon>
        <taxon>Pseudomonadati</taxon>
        <taxon>Pseudomonadota</taxon>
        <taxon>Alphaproteobacteria</taxon>
        <taxon>Hyphomicrobiales</taxon>
        <taxon>Methylobacteriaceae</taxon>
        <taxon>Methylobacterium</taxon>
    </lineage>
</organism>